<dbReference type="Proteomes" id="UP000290759">
    <property type="component" value="Unassembled WGS sequence"/>
</dbReference>
<dbReference type="InterPro" id="IPR014729">
    <property type="entry name" value="Rossmann-like_a/b/a_fold"/>
</dbReference>
<dbReference type="HAMAP" id="MF_01161">
    <property type="entry name" value="tRNA_Ile_lys_synt"/>
    <property type="match status" value="1"/>
</dbReference>
<evidence type="ECO:0000256" key="5">
    <source>
        <dbReference type="ARBA" id="ARBA00048539"/>
    </source>
</evidence>
<dbReference type="EC" id="6.3.4.19" evidence="6"/>
<evidence type="ECO:0000313" key="9">
    <source>
        <dbReference type="Proteomes" id="UP000290759"/>
    </source>
</evidence>
<dbReference type="AlphaFoldDB" id="A0A4Q2U995"/>
<dbReference type="EMBL" id="QYBB01000003">
    <property type="protein sequence ID" value="RYC33090.1"/>
    <property type="molecule type" value="Genomic_DNA"/>
</dbReference>
<evidence type="ECO:0000256" key="3">
    <source>
        <dbReference type="ARBA" id="ARBA00022741"/>
    </source>
</evidence>
<reference evidence="8 9" key="2">
    <citation type="submission" date="2019-02" db="EMBL/GenBank/DDBJ databases">
        <title>'Lichenibacterium ramalinii' gen. nov. sp. nov., 'Lichenibacterium minor' gen. nov. sp. nov.</title>
        <authorList>
            <person name="Pankratov T."/>
        </authorList>
    </citation>
    <scope>NUCLEOTIDE SEQUENCE [LARGE SCALE GENOMIC DNA]</scope>
    <source>
        <strain evidence="8 9">RmlP026</strain>
    </source>
</reference>
<evidence type="ECO:0000259" key="7">
    <source>
        <dbReference type="Pfam" id="PF01171"/>
    </source>
</evidence>
<protein>
    <recommendedName>
        <fullName evidence="6">tRNA(Ile)-lysidine synthase</fullName>
        <ecNumber evidence="6">6.3.4.19</ecNumber>
    </recommendedName>
    <alternativeName>
        <fullName evidence="6">tRNA(Ile)-2-lysyl-cytidine synthase</fullName>
    </alternativeName>
    <alternativeName>
        <fullName evidence="6">tRNA(Ile)-lysidine synthetase</fullName>
    </alternativeName>
</protein>
<keyword evidence="2 6" id="KW-0819">tRNA processing</keyword>
<dbReference type="PANTHER" id="PTHR43033">
    <property type="entry name" value="TRNA(ILE)-LYSIDINE SYNTHASE-RELATED"/>
    <property type="match status" value="1"/>
</dbReference>
<dbReference type="InterPro" id="IPR011063">
    <property type="entry name" value="TilS/TtcA_N"/>
</dbReference>
<dbReference type="NCBIfam" id="TIGR02432">
    <property type="entry name" value="lysidine_TilS_N"/>
    <property type="match status" value="1"/>
</dbReference>
<dbReference type="CDD" id="cd01992">
    <property type="entry name" value="TilS_N"/>
    <property type="match status" value="1"/>
</dbReference>
<evidence type="ECO:0000256" key="2">
    <source>
        <dbReference type="ARBA" id="ARBA00022694"/>
    </source>
</evidence>
<dbReference type="GO" id="GO:0005737">
    <property type="term" value="C:cytoplasm"/>
    <property type="evidence" value="ECO:0007669"/>
    <property type="project" value="UniProtKB-SubCell"/>
</dbReference>
<dbReference type="GO" id="GO:0032267">
    <property type="term" value="F:tRNA(Ile)-lysidine synthase activity"/>
    <property type="evidence" value="ECO:0007669"/>
    <property type="project" value="UniProtKB-EC"/>
</dbReference>
<dbReference type="InterPro" id="IPR012094">
    <property type="entry name" value="tRNA_Ile_lys_synt"/>
</dbReference>
<reference evidence="8 9" key="1">
    <citation type="submission" date="2018-12" db="EMBL/GenBank/DDBJ databases">
        <authorList>
            <person name="Grouzdev D.S."/>
            <person name="Krutkina M.S."/>
        </authorList>
    </citation>
    <scope>NUCLEOTIDE SEQUENCE [LARGE SCALE GENOMIC DNA]</scope>
    <source>
        <strain evidence="8 9">RmlP026</strain>
    </source>
</reference>
<evidence type="ECO:0000256" key="1">
    <source>
        <dbReference type="ARBA" id="ARBA00022598"/>
    </source>
</evidence>
<keyword evidence="3 6" id="KW-0547">Nucleotide-binding</keyword>
<dbReference type="SUPFAM" id="SSF52402">
    <property type="entry name" value="Adenine nucleotide alpha hydrolases-like"/>
    <property type="match status" value="1"/>
</dbReference>
<keyword evidence="1 6" id="KW-0436">Ligase</keyword>
<dbReference type="RefSeq" id="WP_129223841.1">
    <property type="nucleotide sequence ID" value="NZ_QYBB01000003.1"/>
</dbReference>
<keyword evidence="9" id="KW-1185">Reference proteome</keyword>
<feature type="domain" description="tRNA(Ile)-lysidine/2-thiocytidine synthase N-terminal" evidence="7">
    <location>
        <begin position="26"/>
        <end position="206"/>
    </location>
</feature>
<dbReference type="OrthoDB" id="9807403at2"/>
<comment type="subcellular location">
    <subcellularLocation>
        <location evidence="6">Cytoplasm</location>
    </subcellularLocation>
</comment>
<evidence type="ECO:0000256" key="6">
    <source>
        <dbReference type="HAMAP-Rule" id="MF_01161"/>
    </source>
</evidence>
<name>A0A4Q2U995_9HYPH</name>
<dbReference type="Gene3D" id="3.40.50.620">
    <property type="entry name" value="HUPs"/>
    <property type="match status" value="1"/>
</dbReference>
<accession>A0A4Q2U995</accession>
<dbReference type="InterPro" id="IPR012795">
    <property type="entry name" value="tRNA_Ile_lys_synt_N"/>
</dbReference>
<keyword evidence="4 6" id="KW-0067">ATP-binding</keyword>
<organism evidence="8 9">
    <name type="scientific">Lichenibacterium minor</name>
    <dbReference type="NCBI Taxonomy" id="2316528"/>
    <lineage>
        <taxon>Bacteria</taxon>
        <taxon>Pseudomonadati</taxon>
        <taxon>Pseudomonadota</taxon>
        <taxon>Alphaproteobacteria</taxon>
        <taxon>Hyphomicrobiales</taxon>
        <taxon>Lichenihabitantaceae</taxon>
        <taxon>Lichenibacterium</taxon>
    </lineage>
</organism>
<evidence type="ECO:0000313" key="8">
    <source>
        <dbReference type="EMBL" id="RYC33090.1"/>
    </source>
</evidence>
<dbReference type="Pfam" id="PF01171">
    <property type="entry name" value="ATP_bind_3"/>
    <property type="match status" value="1"/>
</dbReference>
<dbReference type="PANTHER" id="PTHR43033:SF1">
    <property type="entry name" value="TRNA(ILE)-LYSIDINE SYNTHASE-RELATED"/>
    <property type="match status" value="1"/>
</dbReference>
<comment type="catalytic activity">
    <reaction evidence="5 6">
        <text>cytidine(34) in tRNA(Ile2) + L-lysine + ATP = lysidine(34) in tRNA(Ile2) + AMP + diphosphate + H(+)</text>
        <dbReference type="Rhea" id="RHEA:43744"/>
        <dbReference type="Rhea" id="RHEA-COMP:10625"/>
        <dbReference type="Rhea" id="RHEA-COMP:10670"/>
        <dbReference type="ChEBI" id="CHEBI:15378"/>
        <dbReference type="ChEBI" id="CHEBI:30616"/>
        <dbReference type="ChEBI" id="CHEBI:32551"/>
        <dbReference type="ChEBI" id="CHEBI:33019"/>
        <dbReference type="ChEBI" id="CHEBI:82748"/>
        <dbReference type="ChEBI" id="CHEBI:83665"/>
        <dbReference type="ChEBI" id="CHEBI:456215"/>
        <dbReference type="EC" id="6.3.4.19"/>
    </reaction>
</comment>
<sequence length="336" mass="35104">MSAPDAPLGLDEARPLFAPFRQARAVLLAVSGGPDSTAMMHLAAAAARADPALPPLSVATLDHGLRPEARAEAEGVARAAASLGLPHRILTWDGDKPATRLQERARERRYELLAARARDIGATHVATAHTLDDQAETVLFRLMRGSGVAGLAGMAPGVDSHGTVLLRPLLGVPKSRLVAACRAGSWSFVEDPANADPRFARARLRALAPMLAAEGLDAPRLATLARRMGEAEAALAAAADRAAADAARPGAAHHLPRILAEPLAVRVRILDRLLDGATAGRGRTRLDRLERLEGALSAAAAAGVPLRRTLAGVLLAFDGTDRLTLAPAPPRRAAPR</sequence>
<proteinExistence type="inferred from homology"/>
<dbReference type="GO" id="GO:0006400">
    <property type="term" value="P:tRNA modification"/>
    <property type="evidence" value="ECO:0007669"/>
    <property type="project" value="UniProtKB-UniRule"/>
</dbReference>
<gene>
    <name evidence="6 8" type="primary">tilS</name>
    <name evidence="8" type="ORF">D3273_04220</name>
</gene>
<comment type="domain">
    <text evidence="6">The N-terminal region contains the highly conserved SGGXDS motif, predicted to be a P-loop motif involved in ATP binding.</text>
</comment>
<dbReference type="GO" id="GO:0005524">
    <property type="term" value="F:ATP binding"/>
    <property type="evidence" value="ECO:0007669"/>
    <property type="project" value="UniProtKB-UniRule"/>
</dbReference>
<feature type="binding site" evidence="6">
    <location>
        <begin position="31"/>
        <end position="36"/>
    </location>
    <ligand>
        <name>ATP</name>
        <dbReference type="ChEBI" id="CHEBI:30616"/>
    </ligand>
</feature>
<comment type="function">
    <text evidence="6">Ligates lysine onto the cytidine present at position 34 of the AUA codon-specific tRNA(Ile) that contains the anticodon CAU, in an ATP-dependent manner. Cytidine is converted to lysidine, thus changing the amino acid specificity of the tRNA from methionine to isoleucine.</text>
</comment>
<keyword evidence="6" id="KW-0963">Cytoplasm</keyword>
<comment type="caution">
    <text evidence="8">The sequence shown here is derived from an EMBL/GenBank/DDBJ whole genome shotgun (WGS) entry which is preliminary data.</text>
</comment>
<comment type="similarity">
    <text evidence="6">Belongs to the tRNA(Ile)-lysidine synthase family.</text>
</comment>
<evidence type="ECO:0000256" key="4">
    <source>
        <dbReference type="ARBA" id="ARBA00022840"/>
    </source>
</evidence>